<proteinExistence type="predicted"/>
<keyword evidence="3" id="KW-1185">Reference proteome</keyword>
<gene>
    <name evidence="2" type="ORF">niasHT_002536</name>
</gene>
<keyword evidence="1" id="KW-0472">Membrane</keyword>
<keyword evidence="1" id="KW-0812">Transmembrane</keyword>
<sequence>MFKPTEPHRPWSSGFIYISSSIIHTPLLGQPQTQHQILDTQYLLTNRWSVRLSVESRGGGGGGGVVRKVGPSVLLPFRYLSFWLITRNNRNPLFFLLLWLVFQVFVNWIIKQRVAQTWTS</sequence>
<dbReference type="EMBL" id="JBICBT010000349">
    <property type="protein sequence ID" value="KAL3116738.1"/>
    <property type="molecule type" value="Genomic_DNA"/>
</dbReference>
<evidence type="ECO:0000256" key="1">
    <source>
        <dbReference type="SAM" id="Phobius"/>
    </source>
</evidence>
<accession>A0ABD2LNB3</accession>
<evidence type="ECO:0000313" key="2">
    <source>
        <dbReference type="EMBL" id="KAL3116738.1"/>
    </source>
</evidence>
<organism evidence="2 3">
    <name type="scientific">Heterodera trifolii</name>
    <dbReference type="NCBI Taxonomy" id="157864"/>
    <lineage>
        <taxon>Eukaryota</taxon>
        <taxon>Metazoa</taxon>
        <taxon>Ecdysozoa</taxon>
        <taxon>Nematoda</taxon>
        <taxon>Chromadorea</taxon>
        <taxon>Rhabditida</taxon>
        <taxon>Tylenchina</taxon>
        <taxon>Tylenchomorpha</taxon>
        <taxon>Tylenchoidea</taxon>
        <taxon>Heteroderidae</taxon>
        <taxon>Heteroderinae</taxon>
        <taxon>Heterodera</taxon>
    </lineage>
</organism>
<keyword evidence="1" id="KW-1133">Transmembrane helix</keyword>
<dbReference type="Proteomes" id="UP001620626">
    <property type="component" value="Unassembled WGS sequence"/>
</dbReference>
<comment type="caution">
    <text evidence="2">The sequence shown here is derived from an EMBL/GenBank/DDBJ whole genome shotgun (WGS) entry which is preliminary data.</text>
</comment>
<evidence type="ECO:0000313" key="3">
    <source>
        <dbReference type="Proteomes" id="UP001620626"/>
    </source>
</evidence>
<protein>
    <submittedName>
        <fullName evidence="2">Uncharacterized protein</fullName>
    </submittedName>
</protein>
<feature type="transmembrane region" description="Helical" evidence="1">
    <location>
        <begin position="93"/>
        <end position="110"/>
    </location>
</feature>
<reference evidence="2 3" key="1">
    <citation type="submission" date="2024-10" db="EMBL/GenBank/DDBJ databases">
        <authorList>
            <person name="Kim D."/>
        </authorList>
    </citation>
    <scope>NUCLEOTIDE SEQUENCE [LARGE SCALE GENOMIC DNA]</scope>
    <source>
        <strain evidence="2">BH-2024</strain>
    </source>
</reference>
<dbReference type="AlphaFoldDB" id="A0ABD2LNB3"/>
<name>A0ABD2LNB3_9BILA</name>